<proteinExistence type="predicted"/>
<accession>A0A370TMP8</accession>
<sequence>MARLVFINSTFLRRPDLPLEKQLETHDLAIPLPKCYQDSDQEVFRMLVLSPSDVQPPANPMPRIERLYHQTGGRQVGIIFLLQEKASRGGGFVAYMNLQASLFSAFEMPVIPLFLLSSLQHTLVAFSRQLVHARISPPAPHINPGTALLPYCTLNPPIPEHPRNVLSEACHSLSELSQAATTREGRAALRDLVAEPTGAIAEDIFGFWEQEFIAE</sequence>
<evidence type="ECO:0000313" key="1">
    <source>
        <dbReference type="EMBL" id="RDL36794.1"/>
    </source>
</evidence>
<dbReference type="EMBL" id="NPIC01000004">
    <property type="protein sequence ID" value="RDL36794.1"/>
    <property type="molecule type" value="Genomic_DNA"/>
</dbReference>
<gene>
    <name evidence="1" type="ORF">BP5553_06146</name>
</gene>
<reference evidence="1 2" key="1">
    <citation type="journal article" date="2018" name="IMA Fungus">
        <title>IMA Genome-F 9: Draft genome sequence of Annulohypoxylon stygium, Aspergillus mulundensis, Berkeleyomyces basicola (syn. Thielaviopsis basicola), Ceratocystis smalleyi, two Cercospora beticola strains, Coleophoma cylindrospora, Fusarium fracticaudum, Phialophora cf. hyalina, and Morchella septimelata.</title>
        <authorList>
            <person name="Wingfield B.D."/>
            <person name="Bills G.F."/>
            <person name="Dong Y."/>
            <person name="Huang W."/>
            <person name="Nel W.J."/>
            <person name="Swalarsk-Parry B.S."/>
            <person name="Vaghefi N."/>
            <person name="Wilken P.M."/>
            <person name="An Z."/>
            <person name="de Beer Z.W."/>
            <person name="De Vos L."/>
            <person name="Chen L."/>
            <person name="Duong T.A."/>
            <person name="Gao Y."/>
            <person name="Hammerbacher A."/>
            <person name="Kikkert J.R."/>
            <person name="Li Y."/>
            <person name="Li H."/>
            <person name="Li K."/>
            <person name="Li Q."/>
            <person name="Liu X."/>
            <person name="Ma X."/>
            <person name="Naidoo K."/>
            <person name="Pethybridge S.J."/>
            <person name="Sun J."/>
            <person name="Steenkamp E.T."/>
            <person name="van der Nest M.A."/>
            <person name="van Wyk S."/>
            <person name="Wingfield M.J."/>
            <person name="Xiong C."/>
            <person name="Yue Q."/>
            <person name="Zhang X."/>
        </authorList>
    </citation>
    <scope>NUCLEOTIDE SEQUENCE [LARGE SCALE GENOMIC DNA]</scope>
    <source>
        <strain evidence="1 2">BP 5553</strain>
    </source>
</reference>
<protein>
    <submittedName>
        <fullName evidence="1">Uncharacterized protein</fullName>
    </submittedName>
</protein>
<dbReference type="AlphaFoldDB" id="A0A370TMP8"/>
<organism evidence="1 2">
    <name type="scientific">Venustampulla echinocandica</name>
    <dbReference type="NCBI Taxonomy" id="2656787"/>
    <lineage>
        <taxon>Eukaryota</taxon>
        <taxon>Fungi</taxon>
        <taxon>Dikarya</taxon>
        <taxon>Ascomycota</taxon>
        <taxon>Pezizomycotina</taxon>
        <taxon>Leotiomycetes</taxon>
        <taxon>Helotiales</taxon>
        <taxon>Pleuroascaceae</taxon>
        <taxon>Venustampulla</taxon>
    </lineage>
</organism>
<dbReference type="Proteomes" id="UP000254866">
    <property type="component" value="Unassembled WGS sequence"/>
</dbReference>
<comment type="caution">
    <text evidence="1">The sequence shown here is derived from an EMBL/GenBank/DDBJ whole genome shotgun (WGS) entry which is preliminary data.</text>
</comment>
<dbReference type="RefSeq" id="XP_031869450.1">
    <property type="nucleotide sequence ID" value="XM_032014769.1"/>
</dbReference>
<dbReference type="OrthoDB" id="2129069at2759"/>
<keyword evidence="2" id="KW-1185">Reference proteome</keyword>
<dbReference type="GeneID" id="43598995"/>
<name>A0A370TMP8_9HELO</name>
<evidence type="ECO:0000313" key="2">
    <source>
        <dbReference type="Proteomes" id="UP000254866"/>
    </source>
</evidence>